<protein>
    <submittedName>
        <fullName evidence="1">Uncharacterized protein</fullName>
    </submittedName>
</protein>
<comment type="caution">
    <text evidence="1">The sequence shown here is derived from an EMBL/GenBank/DDBJ whole genome shotgun (WGS) entry which is preliminary data.</text>
</comment>
<proteinExistence type="predicted"/>
<accession>A0A942WVQ1</accession>
<evidence type="ECO:0000313" key="2">
    <source>
        <dbReference type="Proteomes" id="UP000778864"/>
    </source>
</evidence>
<reference evidence="1" key="1">
    <citation type="submission" date="2021-02" db="EMBL/GenBank/DDBJ databases">
        <title>Infant gut strain persistence is associated with maternal origin, phylogeny, and functional potential including surface adhesion and iron acquisition.</title>
        <authorList>
            <person name="Lou Y.C."/>
        </authorList>
    </citation>
    <scope>NUCLEOTIDE SEQUENCE</scope>
    <source>
        <strain evidence="1">L3_108_031G1_dasL3_108_031G1_concoct_20</strain>
    </source>
</reference>
<dbReference type="Proteomes" id="UP000778864">
    <property type="component" value="Unassembled WGS sequence"/>
</dbReference>
<dbReference type="RefSeq" id="WP_278468562.1">
    <property type="nucleotide sequence ID" value="NZ_JAGZMU010000008.1"/>
</dbReference>
<organism evidence="1 2">
    <name type="scientific">Veillonella parvula</name>
    <name type="common">Staphylococcus parvulus</name>
    <dbReference type="NCBI Taxonomy" id="29466"/>
    <lineage>
        <taxon>Bacteria</taxon>
        <taxon>Bacillati</taxon>
        <taxon>Bacillota</taxon>
        <taxon>Negativicutes</taxon>
        <taxon>Veillonellales</taxon>
        <taxon>Veillonellaceae</taxon>
        <taxon>Veillonella</taxon>
    </lineage>
</organism>
<sequence>MLKDIYGEPEFISGLGNVYPVNNLQFETFSLYSFLLKFSKSHTDKCNIEKINTFDAVLFGRIKEFGEMENIKKTFKKMSDMEEIKFKIDCFKEILKIVLKTNKVEFISNKKESFFCIGEKGDRYLGSFNYDVFRKVVMRQNIIIEEKIYKDKILEKLIHLRKKKDRKNAPNISLESMVNSISVLTGKSYEDLKKYSYYQIVMDFQRISKEKEQEFNILKQQEGSISLVGFAEDIDLYINKDESYKKKLSELKGIKDAI</sequence>
<name>A0A942WVQ1_VEIPA</name>
<dbReference type="EMBL" id="JAGZMU010000008">
    <property type="protein sequence ID" value="MBS4894075.1"/>
    <property type="molecule type" value="Genomic_DNA"/>
</dbReference>
<gene>
    <name evidence="1" type="ORF">KHZ90_09930</name>
</gene>
<evidence type="ECO:0000313" key="1">
    <source>
        <dbReference type="EMBL" id="MBS4894075.1"/>
    </source>
</evidence>
<dbReference type="AlphaFoldDB" id="A0A942WVQ1"/>